<protein>
    <submittedName>
        <fullName evidence="3">Uncharacterized protein</fullName>
    </submittedName>
</protein>
<dbReference type="Proteomes" id="UP000887565">
    <property type="component" value="Unplaced"/>
</dbReference>
<reference evidence="3" key="1">
    <citation type="submission" date="2022-11" db="UniProtKB">
        <authorList>
            <consortium name="WormBaseParasite"/>
        </authorList>
    </citation>
    <scope>IDENTIFICATION</scope>
</reference>
<keyword evidence="1" id="KW-0732">Signal</keyword>
<proteinExistence type="predicted"/>
<feature type="chain" id="PRO_5037736177" evidence="1">
    <location>
        <begin position="17"/>
        <end position="330"/>
    </location>
</feature>
<evidence type="ECO:0000313" key="2">
    <source>
        <dbReference type="Proteomes" id="UP000887565"/>
    </source>
</evidence>
<keyword evidence="2" id="KW-1185">Reference proteome</keyword>
<dbReference type="WBParaSite" id="nRc.2.0.1.t07912-RA">
    <property type="protein sequence ID" value="nRc.2.0.1.t07912-RA"/>
    <property type="gene ID" value="nRc.2.0.1.g07912"/>
</dbReference>
<evidence type="ECO:0000313" key="3">
    <source>
        <dbReference type="WBParaSite" id="nRc.2.0.1.t07912-RA"/>
    </source>
</evidence>
<dbReference type="AlphaFoldDB" id="A0A915I198"/>
<organism evidence="2 3">
    <name type="scientific">Romanomermis culicivorax</name>
    <name type="common">Nematode worm</name>
    <dbReference type="NCBI Taxonomy" id="13658"/>
    <lineage>
        <taxon>Eukaryota</taxon>
        <taxon>Metazoa</taxon>
        <taxon>Ecdysozoa</taxon>
        <taxon>Nematoda</taxon>
        <taxon>Enoplea</taxon>
        <taxon>Dorylaimia</taxon>
        <taxon>Mermithida</taxon>
        <taxon>Mermithoidea</taxon>
        <taxon>Mermithidae</taxon>
        <taxon>Romanomermis</taxon>
    </lineage>
</organism>
<sequence length="330" mass="36697">MATMLLTAAIASPCSATKFAYVNDLLAQHAHSLDNITRTAFYNCMWFCADGNTRSRLTDWMNHIPEHEPAFDHDPSTYICNRLGLRPINLDEDLQMETKVEEIQINETDYTSNQHCIFHLYSCLLGHIHFQNCFSFPAPMYAYPLPTTASMHALTADELLECPMLPAAPKPSDDDLLEMLIFDLNTTKLPTTAAMSSPTSPPAAAHLTVLATLTKDFLKLTLDDISSLARVSSEMTTLTYQIKVDTEAEATATSDQTLTDIPEETTADNSQWDTLATTLKGYGFLPPPPSMLFPEHHCQDYWLTLRVQITEILIPATTAPPDVPQQTPLA</sequence>
<name>A0A915I198_ROMCU</name>
<feature type="signal peptide" evidence="1">
    <location>
        <begin position="1"/>
        <end position="16"/>
    </location>
</feature>
<evidence type="ECO:0000256" key="1">
    <source>
        <dbReference type="SAM" id="SignalP"/>
    </source>
</evidence>
<accession>A0A915I198</accession>